<dbReference type="STRING" id="1307761.L21SP2_0316"/>
<reference evidence="3 4" key="1">
    <citation type="journal article" date="2015" name="Stand. Genomic Sci.">
        <title>Complete genome sequence and description of Salinispira pacifica gen. nov., sp. nov., a novel spirochaete isolated form a hypersaline microbial mat.</title>
        <authorList>
            <person name="Ben Hania W."/>
            <person name="Joseph M."/>
            <person name="Schumann P."/>
            <person name="Bunk B."/>
            <person name="Fiebig A."/>
            <person name="Sproer C."/>
            <person name="Klenk H.P."/>
            <person name="Fardeau M.L."/>
            <person name="Spring S."/>
        </authorList>
    </citation>
    <scope>NUCLEOTIDE SEQUENCE [LARGE SCALE GENOMIC DNA]</scope>
    <source>
        <strain evidence="3 4">L21-RPul-D2</strain>
    </source>
</reference>
<proteinExistence type="predicted"/>
<keyword evidence="4" id="KW-1185">Reference proteome</keyword>
<evidence type="ECO:0000313" key="4">
    <source>
        <dbReference type="Proteomes" id="UP000018680"/>
    </source>
</evidence>
<dbReference type="EMBL" id="CP006939">
    <property type="protein sequence ID" value="AHC13756.1"/>
    <property type="molecule type" value="Genomic_DNA"/>
</dbReference>
<protein>
    <recommendedName>
        <fullName evidence="2">Uncharacterized protein TP-0789 domain-containing protein</fullName>
    </recommendedName>
</protein>
<dbReference type="AlphaFoldDB" id="V5WF07"/>
<dbReference type="Pfam" id="PF17131">
    <property type="entry name" value="LolA_like"/>
    <property type="match status" value="1"/>
</dbReference>
<evidence type="ECO:0000259" key="2">
    <source>
        <dbReference type="Pfam" id="PF17131"/>
    </source>
</evidence>
<dbReference type="KEGG" id="slr:L21SP2_0316"/>
<dbReference type="InterPro" id="IPR029046">
    <property type="entry name" value="LolA/LolB/LppX"/>
</dbReference>
<accession>V5WF07</accession>
<dbReference type="RefSeq" id="WP_024266689.1">
    <property type="nucleotide sequence ID" value="NC_023035.1"/>
</dbReference>
<dbReference type="HOGENOM" id="CLU_081285_1_0_12"/>
<gene>
    <name evidence="3" type="ORF">L21SP2_0316</name>
</gene>
<evidence type="ECO:0000256" key="1">
    <source>
        <dbReference type="ARBA" id="ARBA00022729"/>
    </source>
</evidence>
<name>V5WF07_9SPIO</name>
<dbReference type="CDD" id="cd16329">
    <property type="entry name" value="LolA_like"/>
    <property type="match status" value="1"/>
</dbReference>
<dbReference type="Proteomes" id="UP000018680">
    <property type="component" value="Chromosome"/>
</dbReference>
<sequence length="267" mass="30724">MKYSNTQNTAGRRTPARYGVVAVLMLTFLILPAFQLAAQEPDVDAILRQIDEFGTFNDDDFSAEYTIVSDKPGEERSIFKSRIFRRDSEEKFLLINLEPVLRRGEGFLQVGDTGWSYDPESREFGIFNLSESFEDSEARNSDFDDNDFSDEYEAVSYETGTLGKYDVYILDLEAKTDTVAYPAIKIWVRQDNYLLLKEEDYSLSGRLMRTSYFPNYARAGGYFIPTKMLFVDNLNPGERSEVTVRNISFDPIPDTVFTKAYLEQVNR</sequence>
<evidence type="ECO:0000313" key="3">
    <source>
        <dbReference type="EMBL" id="AHC13756.1"/>
    </source>
</evidence>
<dbReference type="InterPro" id="IPR033399">
    <property type="entry name" value="TP_0789-like"/>
</dbReference>
<feature type="domain" description="Uncharacterized protein TP-0789" evidence="2">
    <location>
        <begin position="89"/>
        <end position="264"/>
    </location>
</feature>
<dbReference type="eggNOG" id="COG2834">
    <property type="taxonomic scope" value="Bacteria"/>
</dbReference>
<organism evidence="3 4">
    <name type="scientific">Salinispira pacifica</name>
    <dbReference type="NCBI Taxonomy" id="1307761"/>
    <lineage>
        <taxon>Bacteria</taxon>
        <taxon>Pseudomonadati</taxon>
        <taxon>Spirochaetota</taxon>
        <taxon>Spirochaetia</taxon>
        <taxon>Spirochaetales</taxon>
        <taxon>Spirochaetaceae</taxon>
        <taxon>Salinispira</taxon>
    </lineage>
</organism>
<keyword evidence="1" id="KW-0732">Signal</keyword>
<dbReference type="Gene3D" id="2.50.20.10">
    <property type="entry name" value="Lipoprotein localisation LolA/LolB/LppX"/>
    <property type="match status" value="1"/>
</dbReference>
<dbReference type="SUPFAM" id="SSF89392">
    <property type="entry name" value="Prokaryotic lipoproteins and lipoprotein localization factors"/>
    <property type="match status" value="1"/>
</dbReference>